<sequence length="40" mass="4978">MKLSKRPILAVLVKFMTKYEASYFYFYDFRQRLTFVMTML</sequence>
<dbReference type="PATRIC" id="fig|1321817.3.peg.1276"/>
<comment type="caution">
    <text evidence="1">The sequence shown here is derived from an EMBL/GenBank/DDBJ whole genome shotgun (WGS) entry which is preliminary data.</text>
</comment>
<dbReference type="HOGENOM" id="CLU_3283435_0_0_11"/>
<organism evidence="1 2">
    <name type="scientific">Actinomyces graevenitzii F0530</name>
    <dbReference type="NCBI Taxonomy" id="1321817"/>
    <lineage>
        <taxon>Bacteria</taxon>
        <taxon>Bacillati</taxon>
        <taxon>Actinomycetota</taxon>
        <taxon>Actinomycetes</taxon>
        <taxon>Actinomycetales</taxon>
        <taxon>Actinomycetaceae</taxon>
        <taxon>Actinomyces</taxon>
    </lineage>
</organism>
<dbReference type="Proteomes" id="UP000016481">
    <property type="component" value="Unassembled WGS sequence"/>
</dbReference>
<dbReference type="AlphaFoldDB" id="U1PDN8"/>
<dbReference type="EMBL" id="AWSC01000061">
    <property type="protein sequence ID" value="ERH14760.1"/>
    <property type="molecule type" value="Genomic_DNA"/>
</dbReference>
<reference evidence="1 2" key="1">
    <citation type="submission" date="2013-08" db="EMBL/GenBank/DDBJ databases">
        <authorList>
            <person name="Weinstock G."/>
            <person name="Sodergren E."/>
            <person name="Wylie T."/>
            <person name="Fulton L."/>
            <person name="Fulton R."/>
            <person name="Fronick C."/>
            <person name="O'Laughlin M."/>
            <person name="Godfrey J."/>
            <person name="Miner T."/>
            <person name="Herter B."/>
            <person name="Appelbaum E."/>
            <person name="Cordes M."/>
            <person name="Lek S."/>
            <person name="Wollam A."/>
            <person name="Pepin K.H."/>
            <person name="Palsikar V.B."/>
            <person name="Mitreva M."/>
            <person name="Wilson R.K."/>
        </authorList>
    </citation>
    <scope>NUCLEOTIDE SEQUENCE [LARGE SCALE GENOMIC DNA]</scope>
    <source>
        <strain evidence="1 2">F0530</strain>
    </source>
</reference>
<evidence type="ECO:0000313" key="2">
    <source>
        <dbReference type="Proteomes" id="UP000016481"/>
    </source>
</evidence>
<evidence type="ECO:0000313" key="1">
    <source>
        <dbReference type="EMBL" id="ERH14760.1"/>
    </source>
</evidence>
<proteinExistence type="predicted"/>
<protein>
    <submittedName>
        <fullName evidence="1">Uncharacterized protein</fullName>
    </submittedName>
</protein>
<gene>
    <name evidence="1" type="ORF">HMPREF1978_01451</name>
</gene>
<accession>U1PDN8</accession>
<name>U1PDN8_9ACTO</name>